<organism evidence="3 4">
    <name type="scientific">Wickerhamomyces pijperi</name>
    <name type="common">Yeast</name>
    <name type="synonym">Pichia pijperi</name>
    <dbReference type="NCBI Taxonomy" id="599730"/>
    <lineage>
        <taxon>Eukaryota</taxon>
        <taxon>Fungi</taxon>
        <taxon>Dikarya</taxon>
        <taxon>Ascomycota</taxon>
        <taxon>Saccharomycotina</taxon>
        <taxon>Saccharomycetes</taxon>
        <taxon>Phaffomycetales</taxon>
        <taxon>Wickerhamomycetaceae</taxon>
        <taxon>Wickerhamomyces</taxon>
    </lineage>
</organism>
<dbReference type="AlphaFoldDB" id="A0A9P8QD56"/>
<feature type="transmembrane region" description="Helical" evidence="2">
    <location>
        <begin position="136"/>
        <end position="156"/>
    </location>
</feature>
<dbReference type="EMBL" id="JAEUBG010000864">
    <property type="protein sequence ID" value="KAH3687314.1"/>
    <property type="molecule type" value="Genomic_DNA"/>
</dbReference>
<name>A0A9P8QD56_WICPI</name>
<feature type="coiled-coil region" evidence="1">
    <location>
        <begin position="310"/>
        <end position="337"/>
    </location>
</feature>
<proteinExistence type="predicted"/>
<dbReference type="Proteomes" id="UP000774326">
    <property type="component" value="Unassembled WGS sequence"/>
</dbReference>
<keyword evidence="4" id="KW-1185">Reference proteome</keyword>
<evidence type="ECO:0000313" key="4">
    <source>
        <dbReference type="Proteomes" id="UP000774326"/>
    </source>
</evidence>
<reference evidence="3" key="2">
    <citation type="submission" date="2021-01" db="EMBL/GenBank/DDBJ databases">
        <authorList>
            <person name="Schikora-Tamarit M.A."/>
        </authorList>
    </citation>
    <scope>NUCLEOTIDE SEQUENCE</scope>
    <source>
        <strain evidence="3">CBS2887</strain>
    </source>
</reference>
<gene>
    <name evidence="3" type="ORF">WICPIJ_001697</name>
</gene>
<accession>A0A9P8QD56</accession>
<feature type="transmembrane region" description="Helical" evidence="2">
    <location>
        <begin position="176"/>
        <end position="198"/>
    </location>
</feature>
<comment type="caution">
    <text evidence="3">The sequence shown here is derived from an EMBL/GenBank/DDBJ whole genome shotgun (WGS) entry which is preliminary data.</text>
</comment>
<dbReference type="OrthoDB" id="4083656at2759"/>
<evidence type="ECO:0000256" key="1">
    <source>
        <dbReference type="SAM" id="Coils"/>
    </source>
</evidence>
<sequence length="376" mass="42696">MSSLNLMFGVGKLSPKTFLYARSIARLHPSIINVPASIIVRYNSQKSSQRKTDLSSSSAPSKNAIPEHIRKTIPGETEQSNSLLSRLPSFPLRSSQTLTPKPGVPTSATTNLRTMLEILNKKDKPELIYEAEPHKLYFLVCGVMAFIFSVYGLSFTDWGYRAVWKIYLEDDDLMMFFGRLGLCSLITGVAMGVVYVSLSLPTRLIRRIWFIPANKKTGTQPMVKFTSHPLLPGTATPVYTMPLENLQRSHRAKVFTRNGIYGTHDRSTFFFLLKESNRKFGYWMVDRNGWFWGDGRVFDVLFGKESLEEAEKGQSHSEKLKEASEKLKEEKKNVKKEYGVMWQEGASGKMLKKDIKDIVEIVKGQQKVSLDDKDTK</sequence>
<reference evidence="3" key="1">
    <citation type="journal article" date="2021" name="Open Biol.">
        <title>Shared evolutionary footprints suggest mitochondrial oxidative damage underlies multiple complex I losses in fungi.</title>
        <authorList>
            <person name="Schikora-Tamarit M.A."/>
            <person name="Marcet-Houben M."/>
            <person name="Nosek J."/>
            <person name="Gabaldon T."/>
        </authorList>
    </citation>
    <scope>NUCLEOTIDE SEQUENCE</scope>
    <source>
        <strain evidence="3">CBS2887</strain>
    </source>
</reference>
<keyword evidence="2" id="KW-0472">Membrane</keyword>
<keyword evidence="2" id="KW-1133">Transmembrane helix</keyword>
<protein>
    <submittedName>
        <fullName evidence="3">Uncharacterized protein</fullName>
    </submittedName>
</protein>
<keyword evidence="1" id="KW-0175">Coiled coil</keyword>
<keyword evidence="2" id="KW-0812">Transmembrane</keyword>
<evidence type="ECO:0000256" key="2">
    <source>
        <dbReference type="SAM" id="Phobius"/>
    </source>
</evidence>
<evidence type="ECO:0000313" key="3">
    <source>
        <dbReference type="EMBL" id="KAH3687314.1"/>
    </source>
</evidence>